<comment type="caution">
    <text evidence="2">The sequence shown here is derived from an EMBL/GenBank/DDBJ whole genome shotgun (WGS) entry which is preliminary data.</text>
</comment>
<evidence type="ECO:0000313" key="3">
    <source>
        <dbReference type="Proteomes" id="UP000309893"/>
    </source>
</evidence>
<dbReference type="AlphaFoldDB" id="A0A4S2CYW9"/>
<protein>
    <submittedName>
        <fullName evidence="2">Helix-turn-helix domain-containing protein</fullName>
    </submittedName>
</protein>
<gene>
    <name evidence="2" type="ORF">E5344_13140</name>
</gene>
<evidence type="ECO:0000259" key="1">
    <source>
        <dbReference type="Pfam" id="PF12728"/>
    </source>
</evidence>
<organism evidence="2 3">
    <name type="scientific">Microbacterium laevaniformans</name>
    <dbReference type="NCBI Taxonomy" id="36807"/>
    <lineage>
        <taxon>Bacteria</taxon>
        <taxon>Bacillati</taxon>
        <taxon>Actinomycetota</taxon>
        <taxon>Actinomycetes</taxon>
        <taxon>Micrococcales</taxon>
        <taxon>Microbacteriaceae</taxon>
        <taxon>Microbacterium</taxon>
    </lineage>
</organism>
<dbReference type="InterPro" id="IPR009061">
    <property type="entry name" value="DNA-bd_dom_put_sf"/>
</dbReference>
<feature type="domain" description="Helix-turn-helix" evidence="1">
    <location>
        <begin position="5"/>
        <end position="53"/>
    </location>
</feature>
<dbReference type="InterPro" id="IPR036388">
    <property type="entry name" value="WH-like_DNA-bd_sf"/>
</dbReference>
<dbReference type="Proteomes" id="UP000309893">
    <property type="component" value="Unassembled WGS sequence"/>
</dbReference>
<dbReference type="RefSeq" id="WP_135949898.1">
    <property type="nucleotide sequence ID" value="NZ_CP158846.1"/>
</dbReference>
<dbReference type="Pfam" id="PF12728">
    <property type="entry name" value="HTH_17"/>
    <property type="match status" value="1"/>
</dbReference>
<dbReference type="SUPFAM" id="SSF46955">
    <property type="entry name" value="Putative DNA-binding domain"/>
    <property type="match status" value="1"/>
</dbReference>
<dbReference type="InterPro" id="IPR010093">
    <property type="entry name" value="SinI_DNA-bd"/>
</dbReference>
<dbReference type="NCBIfam" id="TIGR01764">
    <property type="entry name" value="excise"/>
    <property type="match status" value="1"/>
</dbReference>
<reference evidence="2 3" key="1">
    <citation type="submission" date="2019-04" db="EMBL/GenBank/DDBJ databases">
        <title>Microbes associate with the intestines of laboratory mice.</title>
        <authorList>
            <person name="Navarre W."/>
            <person name="Wong E."/>
            <person name="Huang K."/>
            <person name="Tropini C."/>
            <person name="Ng K."/>
            <person name="Yu B."/>
        </authorList>
    </citation>
    <scope>NUCLEOTIDE SEQUENCE [LARGE SCALE GENOMIC DNA]</scope>
    <source>
        <strain evidence="2 3">NM46_B2-13</strain>
    </source>
</reference>
<dbReference type="GO" id="GO:0003677">
    <property type="term" value="F:DNA binding"/>
    <property type="evidence" value="ECO:0007669"/>
    <property type="project" value="InterPro"/>
</dbReference>
<evidence type="ECO:0000313" key="2">
    <source>
        <dbReference type="EMBL" id="TGY34287.1"/>
    </source>
</evidence>
<sequence>MPEPWLSADDIAEHLGVTKDTVYAWIADKGMPAHKVGRLWKFQASEVDVWVRSGGSSVGGAA</sequence>
<dbReference type="InterPro" id="IPR041657">
    <property type="entry name" value="HTH_17"/>
</dbReference>
<name>A0A4S2CYW9_9MICO</name>
<proteinExistence type="predicted"/>
<dbReference type="EMBL" id="SRYO01000010">
    <property type="protein sequence ID" value="TGY34287.1"/>
    <property type="molecule type" value="Genomic_DNA"/>
</dbReference>
<accession>A0A4S2CYW9</accession>
<dbReference type="Gene3D" id="1.10.10.10">
    <property type="entry name" value="Winged helix-like DNA-binding domain superfamily/Winged helix DNA-binding domain"/>
    <property type="match status" value="1"/>
</dbReference>
<dbReference type="OrthoDB" id="5524782at2"/>